<keyword evidence="3" id="KW-1185">Reference proteome</keyword>
<dbReference type="EMBL" id="JXTB01000113">
    <property type="protein sequence ID" value="PON62342.1"/>
    <property type="molecule type" value="Genomic_DNA"/>
</dbReference>
<comment type="caution">
    <text evidence="2">The sequence shown here is derived from an EMBL/GenBank/DDBJ whole genome shotgun (WGS) entry which is preliminary data.</text>
</comment>
<proteinExistence type="predicted"/>
<gene>
    <name evidence="2" type="ORF">PanWU01x14_138670</name>
</gene>
<name>A0A2P5CMS8_PARAD</name>
<feature type="non-terminal residue" evidence="2">
    <location>
        <position position="1"/>
    </location>
</feature>
<evidence type="ECO:0000313" key="2">
    <source>
        <dbReference type="EMBL" id="PON62342.1"/>
    </source>
</evidence>
<organism evidence="2 3">
    <name type="scientific">Parasponia andersonii</name>
    <name type="common">Sponia andersonii</name>
    <dbReference type="NCBI Taxonomy" id="3476"/>
    <lineage>
        <taxon>Eukaryota</taxon>
        <taxon>Viridiplantae</taxon>
        <taxon>Streptophyta</taxon>
        <taxon>Embryophyta</taxon>
        <taxon>Tracheophyta</taxon>
        <taxon>Spermatophyta</taxon>
        <taxon>Magnoliopsida</taxon>
        <taxon>eudicotyledons</taxon>
        <taxon>Gunneridae</taxon>
        <taxon>Pentapetalae</taxon>
        <taxon>rosids</taxon>
        <taxon>fabids</taxon>
        <taxon>Rosales</taxon>
        <taxon>Cannabaceae</taxon>
        <taxon>Parasponia</taxon>
    </lineage>
</organism>
<evidence type="ECO:0000256" key="1">
    <source>
        <dbReference type="SAM" id="MobiDB-lite"/>
    </source>
</evidence>
<reference evidence="3" key="1">
    <citation type="submission" date="2016-06" db="EMBL/GenBank/DDBJ databases">
        <title>Parallel loss of symbiosis genes in relatives of nitrogen-fixing non-legume Parasponia.</title>
        <authorList>
            <person name="Van Velzen R."/>
            <person name="Holmer R."/>
            <person name="Bu F."/>
            <person name="Rutten L."/>
            <person name="Van Zeijl A."/>
            <person name="Liu W."/>
            <person name="Santuari L."/>
            <person name="Cao Q."/>
            <person name="Sharma T."/>
            <person name="Shen D."/>
            <person name="Roswanjaya Y."/>
            <person name="Wardhani T."/>
            <person name="Kalhor M.S."/>
            <person name="Jansen J."/>
            <person name="Van den Hoogen J."/>
            <person name="Gungor B."/>
            <person name="Hartog M."/>
            <person name="Hontelez J."/>
            <person name="Verver J."/>
            <person name="Yang W.-C."/>
            <person name="Schijlen E."/>
            <person name="Repin R."/>
            <person name="Schilthuizen M."/>
            <person name="Schranz E."/>
            <person name="Heidstra R."/>
            <person name="Miyata K."/>
            <person name="Fedorova E."/>
            <person name="Kohlen W."/>
            <person name="Bisseling T."/>
            <person name="Smit S."/>
            <person name="Geurts R."/>
        </authorList>
    </citation>
    <scope>NUCLEOTIDE SEQUENCE [LARGE SCALE GENOMIC DNA]</scope>
    <source>
        <strain evidence="3">cv. WU1-14</strain>
    </source>
</reference>
<dbReference type="Proteomes" id="UP000237105">
    <property type="component" value="Unassembled WGS sequence"/>
</dbReference>
<accession>A0A2P5CMS8</accession>
<dbReference type="AlphaFoldDB" id="A0A2P5CMS8"/>
<feature type="compositionally biased region" description="Polar residues" evidence="1">
    <location>
        <begin position="52"/>
        <end position="71"/>
    </location>
</feature>
<feature type="region of interest" description="Disordered" evidence="1">
    <location>
        <begin position="52"/>
        <end position="106"/>
    </location>
</feature>
<feature type="compositionally biased region" description="Basic residues" evidence="1">
    <location>
        <begin position="88"/>
        <end position="101"/>
    </location>
</feature>
<sequence length="119" mass="14115">QSAKVLIISMHLQTQIRRVHSKVSAYHNQRCTVAKGRTFQNAVHSHRYKYTNRSTTRVLTNKTTSSIGYSQSRRRRNSEKSNGNKSQREKKKIKRKRKKKKKEETDSLSLLKVWLLYRL</sequence>
<evidence type="ECO:0000313" key="3">
    <source>
        <dbReference type="Proteomes" id="UP000237105"/>
    </source>
</evidence>
<protein>
    <submittedName>
        <fullName evidence="2">Uncharacterized protein</fullName>
    </submittedName>
</protein>